<keyword evidence="2" id="KW-0575">Peroxidase</keyword>
<dbReference type="InterPro" id="IPR000073">
    <property type="entry name" value="AB_hydrolase_1"/>
</dbReference>
<feature type="domain" description="AB hydrolase-1" evidence="1">
    <location>
        <begin position="21"/>
        <end position="250"/>
    </location>
</feature>
<evidence type="ECO:0000313" key="2">
    <source>
        <dbReference type="EMBL" id="TWU25712.1"/>
    </source>
</evidence>
<dbReference type="EMBL" id="SJPS01000004">
    <property type="protein sequence ID" value="TWU25712.1"/>
    <property type="molecule type" value="Genomic_DNA"/>
</dbReference>
<sequence length="264" mass="29169">MPNALINGVELYYETHGNGLPLVLVAGLGSDSQSWQPILDALSKQYLVITFDNRGVGRTGPQDVELSVPLIADDCVALIRHLGFSSVYLLGHSMGGLVALELATRFPDIAQKLILAATSVPVSSRNKTLFRRWASWLESGMELEPWFRSIFFWLFSARFFENTVAVADTVRFAVEYPYPQSAIAFRNQVEAIANYSCSGLAKVCPRTLVLGGQDDLLFPLANCARMAQEIPRATFKVIDNAAHSLHWEEPQAFAKSVLEFLADS</sequence>
<dbReference type="AlphaFoldDB" id="A0A5C6CMU3"/>
<dbReference type="InterPro" id="IPR050471">
    <property type="entry name" value="AB_hydrolase"/>
</dbReference>
<accession>A0A5C6CMU3</accession>
<keyword evidence="2" id="KW-0560">Oxidoreductase</keyword>
<dbReference type="InterPro" id="IPR029058">
    <property type="entry name" value="AB_hydrolase_fold"/>
</dbReference>
<dbReference type="PANTHER" id="PTHR43433:SF5">
    <property type="entry name" value="AB HYDROLASE-1 DOMAIN-CONTAINING PROTEIN"/>
    <property type="match status" value="1"/>
</dbReference>
<protein>
    <submittedName>
        <fullName evidence="2">Putative non-heme bromoperoxidase BpoC</fullName>
        <ecNumber evidence="2">1.11.1.18</ecNumber>
    </submittedName>
</protein>
<dbReference type="EC" id="1.11.1.18" evidence="2"/>
<dbReference type="OrthoDB" id="9775557at2"/>
<dbReference type="GO" id="GO:0019806">
    <property type="term" value="F:bromide peroxidase activity"/>
    <property type="evidence" value="ECO:0007669"/>
    <property type="project" value="UniProtKB-EC"/>
</dbReference>
<comment type="caution">
    <text evidence="2">The sequence shown here is derived from an EMBL/GenBank/DDBJ whole genome shotgun (WGS) entry which is preliminary data.</text>
</comment>
<name>A0A5C6CMU3_9BACT</name>
<gene>
    <name evidence="2" type="primary">bpoC</name>
    <name evidence="2" type="ORF">Pla144_29220</name>
</gene>
<organism evidence="2 3">
    <name type="scientific">Bythopirellula polymerisocia</name>
    <dbReference type="NCBI Taxonomy" id="2528003"/>
    <lineage>
        <taxon>Bacteria</taxon>
        <taxon>Pseudomonadati</taxon>
        <taxon>Planctomycetota</taxon>
        <taxon>Planctomycetia</taxon>
        <taxon>Pirellulales</taxon>
        <taxon>Lacipirellulaceae</taxon>
        <taxon>Bythopirellula</taxon>
    </lineage>
</organism>
<dbReference type="Pfam" id="PF00561">
    <property type="entry name" value="Abhydrolase_1"/>
    <property type="match status" value="1"/>
</dbReference>
<dbReference type="PANTHER" id="PTHR43433">
    <property type="entry name" value="HYDROLASE, ALPHA/BETA FOLD FAMILY PROTEIN"/>
    <property type="match status" value="1"/>
</dbReference>
<dbReference type="SUPFAM" id="SSF53474">
    <property type="entry name" value="alpha/beta-Hydrolases"/>
    <property type="match status" value="1"/>
</dbReference>
<proteinExistence type="predicted"/>
<dbReference type="Proteomes" id="UP000318437">
    <property type="component" value="Unassembled WGS sequence"/>
</dbReference>
<dbReference type="PRINTS" id="PR00111">
    <property type="entry name" value="ABHYDROLASE"/>
</dbReference>
<evidence type="ECO:0000259" key="1">
    <source>
        <dbReference type="Pfam" id="PF00561"/>
    </source>
</evidence>
<reference evidence="2 3" key="1">
    <citation type="submission" date="2019-02" db="EMBL/GenBank/DDBJ databases">
        <title>Deep-cultivation of Planctomycetes and their phenomic and genomic characterization uncovers novel biology.</title>
        <authorList>
            <person name="Wiegand S."/>
            <person name="Jogler M."/>
            <person name="Boedeker C."/>
            <person name="Pinto D."/>
            <person name="Vollmers J."/>
            <person name="Rivas-Marin E."/>
            <person name="Kohn T."/>
            <person name="Peeters S.H."/>
            <person name="Heuer A."/>
            <person name="Rast P."/>
            <person name="Oberbeckmann S."/>
            <person name="Bunk B."/>
            <person name="Jeske O."/>
            <person name="Meyerdierks A."/>
            <person name="Storesund J.E."/>
            <person name="Kallscheuer N."/>
            <person name="Luecker S."/>
            <person name="Lage O.M."/>
            <person name="Pohl T."/>
            <person name="Merkel B.J."/>
            <person name="Hornburger P."/>
            <person name="Mueller R.-W."/>
            <person name="Bruemmer F."/>
            <person name="Labrenz M."/>
            <person name="Spormann A.M."/>
            <person name="Op Den Camp H."/>
            <person name="Overmann J."/>
            <person name="Amann R."/>
            <person name="Jetten M.S.M."/>
            <person name="Mascher T."/>
            <person name="Medema M.H."/>
            <person name="Devos D.P."/>
            <person name="Kaster A.-K."/>
            <person name="Ovreas L."/>
            <person name="Rohde M."/>
            <person name="Galperin M.Y."/>
            <person name="Jogler C."/>
        </authorList>
    </citation>
    <scope>NUCLEOTIDE SEQUENCE [LARGE SCALE GENOMIC DNA]</scope>
    <source>
        <strain evidence="2 3">Pla144</strain>
    </source>
</reference>
<dbReference type="Gene3D" id="3.40.50.1820">
    <property type="entry name" value="alpha/beta hydrolase"/>
    <property type="match status" value="1"/>
</dbReference>
<evidence type="ECO:0000313" key="3">
    <source>
        <dbReference type="Proteomes" id="UP000318437"/>
    </source>
</evidence>
<dbReference type="RefSeq" id="WP_146451299.1">
    <property type="nucleotide sequence ID" value="NZ_SJPS01000004.1"/>
</dbReference>
<keyword evidence="3" id="KW-1185">Reference proteome</keyword>